<evidence type="ECO:0000259" key="2">
    <source>
        <dbReference type="Pfam" id="PF01370"/>
    </source>
</evidence>
<evidence type="ECO:0000313" key="3">
    <source>
        <dbReference type="EMBL" id="KZT63697.1"/>
    </source>
</evidence>
<keyword evidence="1" id="KW-0732">Signal</keyword>
<dbReference type="AlphaFoldDB" id="A0A165KWZ7"/>
<gene>
    <name evidence="3" type="ORF">DAEQUDRAFT_747752</name>
</gene>
<proteinExistence type="predicted"/>
<feature type="chain" id="PRO_5007861350" evidence="1">
    <location>
        <begin position="20"/>
        <end position="297"/>
    </location>
</feature>
<evidence type="ECO:0000313" key="4">
    <source>
        <dbReference type="Proteomes" id="UP000076727"/>
    </source>
</evidence>
<dbReference type="EMBL" id="KV429163">
    <property type="protein sequence ID" value="KZT63697.1"/>
    <property type="molecule type" value="Genomic_DNA"/>
</dbReference>
<dbReference type="GO" id="GO:0004029">
    <property type="term" value="F:aldehyde dehydrogenase (NAD+) activity"/>
    <property type="evidence" value="ECO:0007669"/>
    <property type="project" value="TreeGrafter"/>
</dbReference>
<dbReference type="InterPro" id="IPR051783">
    <property type="entry name" value="NAD(P)-dependent_oxidoreduct"/>
</dbReference>
<dbReference type="InterPro" id="IPR036291">
    <property type="entry name" value="NAD(P)-bd_dom_sf"/>
</dbReference>
<dbReference type="Pfam" id="PF01370">
    <property type="entry name" value="Epimerase"/>
    <property type="match status" value="1"/>
</dbReference>
<dbReference type="GO" id="GO:0005737">
    <property type="term" value="C:cytoplasm"/>
    <property type="evidence" value="ECO:0007669"/>
    <property type="project" value="TreeGrafter"/>
</dbReference>
<feature type="domain" description="NAD-dependent epimerase/dehydratase" evidence="2">
    <location>
        <begin position="3"/>
        <end position="210"/>
    </location>
</feature>
<dbReference type="Proteomes" id="UP000076727">
    <property type="component" value="Unassembled WGS sequence"/>
</dbReference>
<dbReference type="InterPro" id="IPR001509">
    <property type="entry name" value="Epimerase_deHydtase"/>
</dbReference>
<dbReference type="Gene3D" id="3.40.50.720">
    <property type="entry name" value="NAD(P)-binding Rossmann-like Domain"/>
    <property type="match status" value="1"/>
</dbReference>
<sequence length="297" mass="32499">MRILVIGASGFVGFPVAQALVRGGHVVYGVTRLESKAKKLAAEEIVPIVAETIDPSPWLPLVSTLDAVIEAIGGWDVEMLSPQVLTAVSDAATKYRPLHAPKLTYIYTSGAHTHSMSKDIVTDTTPITQSGIETSRWRPEFEHKVATHTILNGIVIRPAIMYGRSGSFLALMFQAARKGECIKWYGAPGARYSLLHQDDLGEMYRLAVEKSAILGGICFDAANDFSESVDDILHRLVEVSGASGYEYVGPQTPLERGLASSLRLRPYLARSLLGWQPRKAGLSDHMEIYYNAWKASL</sequence>
<dbReference type="SUPFAM" id="SSF51735">
    <property type="entry name" value="NAD(P)-binding Rossmann-fold domains"/>
    <property type="match status" value="1"/>
</dbReference>
<dbReference type="STRING" id="1314783.A0A165KWZ7"/>
<reference evidence="3 4" key="1">
    <citation type="journal article" date="2016" name="Mol. Biol. Evol.">
        <title>Comparative Genomics of Early-Diverging Mushroom-Forming Fungi Provides Insights into the Origins of Lignocellulose Decay Capabilities.</title>
        <authorList>
            <person name="Nagy L.G."/>
            <person name="Riley R."/>
            <person name="Tritt A."/>
            <person name="Adam C."/>
            <person name="Daum C."/>
            <person name="Floudas D."/>
            <person name="Sun H."/>
            <person name="Yadav J.S."/>
            <person name="Pangilinan J."/>
            <person name="Larsson K.H."/>
            <person name="Matsuura K."/>
            <person name="Barry K."/>
            <person name="Labutti K."/>
            <person name="Kuo R."/>
            <person name="Ohm R.A."/>
            <person name="Bhattacharya S.S."/>
            <person name="Shirouzu T."/>
            <person name="Yoshinaga Y."/>
            <person name="Martin F.M."/>
            <person name="Grigoriev I.V."/>
            <person name="Hibbett D.S."/>
        </authorList>
    </citation>
    <scope>NUCLEOTIDE SEQUENCE [LARGE SCALE GENOMIC DNA]</scope>
    <source>
        <strain evidence="3 4">L-15889</strain>
    </source>
</reference>
<dbReference type="OrthoDB" id="10000533at2759"/>
<keyword evidence="4" id="KW-1185">Reference proteome</keyword>
<dbReference type="PANTHER" id="PTHR48079:SF3">
    <property type="entry name" value="NAD-DEPENDENT EPIMERASE_DEHYDRATASE DOMAIN-CONTAINING PROTEIN"/>
    <property type="match status" value="1"/>
</dbReference>
<organism evidence="3 4">
    <name type="scientific">Daedalea quercina L-15889</name>
    <dbReference type="NCBI Taxonomy" id="1314783"/>
    <lineage>
        <taxon>Eukaryota</taxon>
        <taxon>Fungi</taxon>
        <taxon>Dikarya</taxon>
        <taxon>Basidiomycota</taxon>
        <taxon>Agaricomycotina</taxon>
        <taxon>Agaricomycetes</taxon>
        <taxon>Polyporales</taxon>
        <taxon>Fomitopsis</taxon>
    </lineage>
</organism>
<feature type="signal peptide" evidence="1">
    <location>
        <begin position="1"/>
        <end position="19"/>
    </location>
</feature>
<protein>
    <submittedName>
        <fullName evidence="3">NAD(P)-binding protein</fullName>
    </submittedName>
</protein>
<dbReference type="PANTHER" id="PTHR48079">
    <property type="entry name" value="PROTEIN YEEZ"/>
    <property type="match status" value="1"/>
</dbReference>
<evidence type="ECO:0000256" key="1">
    <source>
        <dbReference type="SAM" id="SignalP"/>
    </source>
</evidence>
<name>A0A165KWZ7_9APHY</name>
<accession>A0A165KWZ7</accession>